<name>A0ABW5N9Q0_9FLAO</name>
<dbReference type="Pfam" id="PF19715">
    <property type="entry name" value="DUF6210"/>
    <property type="match status" value="1"/>
</dbReference>
<dbReference type="InterPro" id="IPR046182">
    <property type="entry name" value="DUF6210"/>
</dbReference>
<organism evidence="1 2">
    <name type="scientific">Aquimarina hainanensis</name>
    <dbReference type="NCBI Taxonomy" id="1578017"/>
    <lineage>
        <taxon>Bacteria</taxon>
        <taxon>Pseudomonadati</taxon>
        <taxon>Bacteroidota</taxon>
        <taxon>Flavobacteriia</taxon>
        <taxon>Flavobacteriales</taxon>
        <taxon>Flavobacteriaceae</taxon>
        <taxon>Aquimarina</taxon>
    </lineage>
</organism>
<proteinExistence type="predicted"/>
<dbReference type="EMBL" id="JBHULX010000027">
    <property type="protein sequence ID" value="MFD2591876.1"/>
    <property type="molecule type" value="Genomic_DNA"/>
</dbReference>
<keyword evidence="2" id="KW-1185">Reference proteome</keyword>
<evidence type="ECO:0000313" key="1">
    <source>
        <dbReference type="EMBL" id="MFD2591876.1"/>
    </source>
</evidence>
<comment type="caution">
    <text evidence="1">The sequence shown here is derived from an EMBL/GenBank/DDBJ whole genome shotgun (WGS) entry which is preliminary data.</text>
</comment>
<reference evidence="2" key="1">
    <citation type="journal article" date="2019" name="Int. J. Syst. Evol. Microbiol.">
        <title>The Global Catalogue of Microorganisms (GCM) 10K type strain sequencing project: providing services to taxonomists for standard genome sequencing and annotation.</title>
        <authorList>
            <consortium name="The Broad Institute Genomics Platform"/>
            <consortium name="The Broad Institute Genome Sequencing Center for Infectious Disease"/>
            <person name="Wu L."/>
            <person name="Ma J."/>
        </authorList>
    </citation>
    <scope>NUCLEOTIDE SEQUENCE [LARGE SCALE GENOMIC DNA]</scope>
    <source>
        <strain evidence="2">KCTC 42423</strain>
    </source>
</reference>
<accession>A0ABW5N9Q0</accession>
<gene>
    <name evidence="1" type="ORF">ACFSTE_13650</name>
</gene>
<dbReference type="RefSeq" id="WP_378258522.1">
    <property type="nucleotide sequence ID" value="NZ_JBHSJV010000001.1"/>
</dbReference>
<dbReference type="Proteomes" id="UP001597459">
    <property type="component" value="Unassembled WGS sequence"/>
</dbReference>
<evidence type="ECO:0000313" key="2">
    <source>
        <dbReference type="Proteomes" id="UP001597459"/>
    </source>
</evidence>
<protein>
    <submittedName>
        <fullName evidence="1">DUF6210 family protein</fullName>
    </submittedName>
</protein>
<dbReference type="PROSITE" id="PS51257">
    <property type="entry name" value="PROKAR_LIPOPROTEIN"/>
    <property type="match status" value="1"/>
</dbReference>
<sequence length="150" mass="16670">MNKPLLQLWDTVGLGIIIEYPTGVIIANQTGGTACLYSTCEGVYLPLANDYNEKTKEFLSPEIELSNYFQGAKYKGNGAIKGIDLEDVKKINTIINKSGLSELIEIDVERLAASHEAWIRIKINNNENTQLMNGFENYPLNGVLTWANSD</sequence>